<feature type="domain" description="4Fe-4S Wbl-type" evidence="13">
    <location>
        <begin position="38"/>
        <end position="96"/>
    </location>
</feature>
<evidence type="ECO:0000313" key="14">
    <source>
        <dbReference type="EMBL" id="EWC63057.1"/>
    </source>
</evidence>
<name>W7J1Y9_9PSEU</name>
<dbReference type="InterPro" id="IPR000637">
    <property type="entry name" value="HMGI/Y_DNA-bd_CS"/>
</dbReference>
<keyword evidence="5 11" id="KW-0408">Iron</keyword>
<evidence type="ECO:0000259" key="13">
    <source>
        <dbReference type="PROSITE" id="PS51674"/>
    </source>
</evidence>
<dbReference type="PROSITE" id="PS00354">
    <property type="entry name" value="HMGI_Y"/>
    <property type="match status" value="1"/>
</dbReference>
<reference evidence="14 15" key="1">
    <citation type="journal article" date="2014" name="Genome Announc.">
        <title>Draft Genome Sequence of the Antitrypanosomally Active Sponge-Associated Bacterium Actinokineospora sp. Strain EG49.</title>
        <authorList>
            <person name="Harjes J."/>
            <person name="Ryu T."/>
            <person name="Abdelmohsen U.R."/>
            <person name="Moitinho-Silva L."/>
            <person name="Horn H."/>
            <person name="Ravasi T."/>
            <person name="Hentschel U."/>
        </authorList>
    </citation>
    <scope>NUCLEOTIDE SEQUENCE [LARGE SCALE GENOMIC DNA]</scope>
    <source>
        <strain evidence="14 15">EG49</strain>
    </source>
</reference>
<evidence type="ECO:0000256" key="7">
    <source>
        <dbReference type="ARBA" id="ARBA00023015"/>
    </source>
</evidence>
<keyword evidence="11" id="KW-0963">Cytoplasm</keyword>
<dbReference type="PATRIC" id="fig|909613.9.peg.1634"/>
<dbReference type="PANTHER" id="PTHR38839:SF2">
    <property type="entry name" value="TRANSCRIPTIONAL REGULATOR WHIB7-RELATED"/>
    <property type="match status" value="1"/>
</dbReference>
<dbReference type="InterPro" id="IPR034768">
    <property type="entry name" value="4FE4S_WBL"/>
</dbReference>
<comment type="subcellular location">
    <subcellularLocation>
        <location evidence="1 11">Cytoplasm</location>
    </subcellularLocation>
</comment>
<comment type="function">
    <text evidence="11">Acts as a transcriptional regulator. Probably redox-responsive. The apo- but not holo-form probably binds DNA.</text>
</comment>
<dbReference type="OrthoDB" id="5244115at2"/>
<evidence type="ECO:0000256" key="8">
    <source>
        <dbReference type="ARBA" id="ARBA00023125"/>
    </source>
</evidence>
<dbReference type="PROSITE" id="PS51674">
    <property type="entry name" value="4FE4S_WBL"/>
    <property type="match status" value="1"/>
</dbReference>
<evidence type="ECO:0000256" key="10">
    <source>
        <dbReference type="ARBA" id="ARBA00023163"/>
    </source>
</evidence>
<evidence type="ECO:0000313" key="15">
    <source>
        <dbReference type="Proteomes" id="UP000019277"/>
    </source>
</evidence>
<keyword evidence="9 11" id="KW-1015">Disulfide bond</keyword>
<feature type="binding site" evidence="11">
    <location>
        <position position="63"/>
    </location>
    <ligand>
        <name>[4Fe-4S] cluster</name>
        <dbReference type="ChEBI" id="CHEBI:49883"/>
    </ligand>
</feature>
<evidence type="ECO:0000256" key="1">
    <source>
        <dbReference type="ARBA" id="ARBA00004496"/>
    </source>
</evidence>
<dbReference type="STRING" id="909613.UO65_1621"/>
<feature type="binding site" evidence="11">
    <location>
        <position position="66"/>
    </location>
    <ligand>
        <name>[4Fe-4S] cluster</name>
        <dbReference type="ChEBI" id="CHEBI:49883"/>
    </ligand>
</feature>
<dbReference type="GO" id="GO:0046872">
    <property type="term" value="F:metal ion binding"/>
    <property type="evidence" value="ECO:0007669"/>
    <property type="project" value="UniProtKB-KW"/>
</dbReference>
<keyword evidence="8 11" id="KW-0238">DNA-binding</keyword>
<dbReference type="Pfam" id="PF02467">
    <property type="entry name" value="Whib"/>
    <property type="match status" value="1"/>
</dbReference>
<dbReference type="GO" id="GO:0047134">
    <property type="term" value="F:protein-disulfide reductase [NAD(P)H] activity"/>
    <property type="evidence" value="ECO:0007669"/>
    <property type="project" value="TreeGrafter"/>
</dbReference>
<keyword evidence="10 11" id="KW-0804">Transcription</keyword>
<comment type="cofactor">
    <cofactor evidence="11">
        <name>[4Fe-4S] cluster</name>
        <dbReference type="ChEBI" id="CHEBI:49883"/>
    </cofactor>
    <text evidence="11">Binds 1 [4Fe-4S] cluster per subunit. Following nitrosylation of the [4Fe-4S] cluster binds 1 [4Fe-8(NO)] cluster per subunit.</text>
</comment>
<gene>
    <name evidence="11" type="primary">whiB</name>
    <name evidence="14" type="ORF">UO65_1621</name>
</gene>
<feature type="binding site" evidence="11">
    <location>
        <position position="72"/>
    </location>
    <ligand>
        <name>[4Fe-4S] cluster</name>
        <dbReference type="ChEBI" id="CHEBI:49883"/>
    </ligand>
</feature>
<accession>W7J1Y9</accession>
<keyword evidence="7 11" id="KW-0805">Transcription regulation</keyword>
<dbReference type="GO" id="GO:0005737">
    <property type="term" value="C:cytoplasm"/>
    <property type="evidence" value="ECO:0007669"/>
    <property type="project" value="UniProtKB-SubCell"/>
</dbReference>
<dbReference type="Proteomes" id="UP000019277">
    <property type="component" value="Unassembled WGS sequence"/>
</dbReference>
<feature type="compositionally biased region" description="Basic and acidic residues" evidence="12">
    <location>
        <begin position="107"/>
        <end position="128"/>
    </location>
</feature>
<dbReference type="GO" id="GO:0045454">
    <property type="term" value="P:cell redox homeostasis"/>
    <property type="evidence" value="ECO:0007669"/>
    <property type="project" value="TreeGrafter"/>
</dbReference>
<dbReference type="GO" id="GO:0003677">
    <property type="term" value="F:DNA binding"/>
    <property type="evidence" value="ECO:0007669"/>
    <property type="project" value="UniProtKB-UniRule"/>
</dbReference>
<evidence type="ECO:0000256" key="11">
    <source>
        <dbReference type="HAMAP-Rule" id="MF_01479"/>
    </source>
</evidence>
<evidence type="ECO:0000256" key="9">
    <source>
        <dbReference type="ARBA" id="ARBA00023157"/>
    </source>
</evidence>
<evidence type="ECO:0000256" key="12">
    <source>
        <dbReference type="SAM" id="MobiDB-lite"/>
    </source>
</evidence>
<keyword evidence="6 11" id="KW-0411">Iron-sulfur</keyword>
<dbReference type="eggNOG" id="ENOG5032RVG">
    <property type="taxonomic scope" value="Bacteria"/>
</dbReference>
<evidence type="ECO:0000256" key="5">
    <source>
        <dbReference type="ARBA" id="ARBA00023004"/>
    </source>
</evidence>
<proteinExistence type="inferred from homology"/>
<comment type="similarity">
    <text evidence="2 11">Belongs to the WhiB family.</text>
</comment>
<dbReference type="HAMAP" id="MF_01479">
    <property type="entry name" value="WhiB"/>
    <property type="match status" value="1"/>
</dbReference>
<dbReference type="RefSeq" id="WP_035280096.1">
    <property type="nucleotide sequence ID" value="NZ_AYXG01000057.1"/>
</dbReference>
<evidence type="ECO:0000256" key="4">
    <source>
        <dbReference type="ARBA" id="ARBA00022723"/>
    </source>
</evidence>
<protein>
    <recommendedName>
        <fullName evidence="11">Transcriptional regulator WhiB</fullName>
    </recommendedName>
</protein>
<dbReference type="InterPro" id="IPR003482">
    <property type="entry name" value="Whib"/>
</dbReference>
<comment type="PTM">
    <text evidence="11">The Fe-S cluster can be nitrosylated by nitric oxide (NO).</text>
</comment>
<dbReference type="GO" id="GO:0051539">
    <property type="term" value="F:4 iron, 4 sulfur cluster binding"/>
    <property type="evidence" value="ECO:0007669"/>
    <property type="project" value="UniProtKB-UniRule"/>
</dbReference>
<comment type="caution">
    <text evidence="14">The sequence shown here is derived from an EMBL/GenBank/DDBJ whole genome shotgun (WGS) entry which is preliminary data.</text>
</comment>
<dbReference type="GO" id="GO:0045892">
    <property type="term" value="P:negative regulation of DNA-templated transcription"/>
    <property type="evidence" value="ECO:0007669"/>
    <property type="project" value="TreeGrafter"/>
</dbReference>
<organism evidence="14 15">
    <name type="scientific">Actinokineospora spheciospongiae</name>
    <dbReference type="NCBI Taxonomy" id="909613"/>
    <lineage>
        <taxon>Bacteria</taxon>
        <taxon>Bacillati</taxon>
        <taxon>Actinomycetota</taxon>
        <taxon>Actinomycetes</taxon>
        <taxon>Pseudonocardiales</taxon>
        <taxon>Pseudonocardiaceae</taxon>
        <taxon>Actinokineospora</taxon>
    </lineage>
</organism>
<keyword evidence="4 11" id="KW-0479">Metal-binding</keyword>
<evidence type="ECO:0000256" key="3">
    <source>
        <dbReference type="ARBA" id="ARBA00022485"/>
    </source>
</evidence>
<sequence>MSTTTPLPCGDLNELLAQSGSGVSELLDAAPSAGLDLPCRSTTDPDLWFADAPADLERAKTLCGDCPVRAACLASAQARHEPWGVWGGEIFERGVVIARKRPRGRPRKEDVARDAAERAARNRDGVAA</sequence>
<keyword evidence="15" id="KW-1185">Reference proteome</keyword>
<evidence type="ECO:0000256" key="2">
    <source>
        <dbReference type="ARBA" id="ARBA00006597"/>
    </source>
</evidence>
<keyword evidence="3 11" id="KW-0004">4Fe-4S</keyword>
<feature type="region of interest" description="Disordered" evidence="12">
    <location>
        <begin position="102"/>
        <end position="128"/>
    </location>
</feature>
<dbReference type="GO" id="GO:0035731">
    <property type="term" value="F:dinitrosyl-iron complex binding"/>
    <property type="evidence" value="ECO:0007669"/>
    <property type="project" value="UniProtKB-UniRule"/>
</dbReference>
<comment type="PTM">
    <text evidence="11">Upon Fe-S cluster removal intramolecular disulfide bonds are formed.</text>
</comment>
<dbReference type="PANTHER" id="PTHR38839">
    <property type="entry name" value="TRANSCRIPTIONAL REGULATOR WHID-RELATED"/>
    <property type="match status" value="1"/>
</dbReference>
<accession>A0A8E3BE75</accession>
<feature type="binding site" evidence="11">
    <location>
        <position position="39"/>
    </location>
    <ligand>
        <name>[4Fe-4S] cluster</name>
        <dbReference type="ChEBI" id="CHEBI:49883"/>
    </ligand>
</feature>
<evidence type="ECO:0000256" key="6">
    <source>
        <dbReference type="ARBA" id="ARBA00023014"/>
    </source>
</evidence>
<dbReference type="EMBL" id="AYXG01000057">
    <property type="protein sequence ID" value="EWC63057.1"/>
    <property type="molecule type" value="Genomic_DNA"/>
</dbReference>
<dbReference type="AlphaFoldDB" id="W7J1Y9"/>